<keyword evidence="2" id="KW-1185">Reference proteome</keyword>
<dbReference type="EMBL" id="JAULSO010000001">
    <property type="protein sequence ID" value="KAK3693535.1"/>
    <property type="molecule type" value="Genomic_DNA"/>
</dbReference>
<evidence type="ECO:0000313" key="1">
    <source>
        <dbReference type="EMBL" id="KAK3693535.1"/>
    </source>
</evidence>
<gene>
    <name evidence="1" type="ORF">B0T22DRAFT_42528</name>
</gene>
<organism evidence="1 2">
    <name type="scientific">Podospora appendiculata</name>
    <dbReference type="NCBI Taxonomy" id="314037"/>
    <lineage>
        <taxon>Eukaryota</taxon>
        <taxon>Fungi</taxon>
        <taxon>Dikarya</taxon>
        <taxon>Ascomycota</taxon>
        <taxon>Pezizomycotina</taxon>
        <taxon>Sordariomycetes</taxon>
        <taxon>Sordariomycetidae</taxon>
        <taxon>Sordariales</taxon>
        <taxon>Podosporaceae</taxon>
        <taxon>Podospora</taxon>
    </lineage>
</organism>
<sequence length="82" mass="8995">MAHAGGIVNLSIWPYGLDEVLAIVLATSRFQIGCNVATAKMDRTARAVLLHLFVCFALSFSRHGFVDQPAISRLEYSVKSDK</sequence>
<reference evidence="1" key="1">
    <citation type="journal article" date="2023" name="Mol. Phylogenet. Evol.">
        <title>Genome-scale phylogeny and comparative genomics of the fungal order Sordariales.</title>
        <authorList>
            <person name="Hensen N."/>
            <person name="Bonometti L."/>
            <person name="Westerberg I."/>
            <person name="Brannstrom I.O."/>
            <person name="Guillou S."/>
            <person name="Cros-Aarteil S."/>
            <person name="Calhoun S."/>
            <person name="Haridas S."/>
            <person name="Kuo A."/>
            <person name="Mondo S."/>
            <person name="Pangilinan J."/>
            <person name="Riley R."/>
            <person name="LaButti K."/>
            <person name="Andreopoulos B."/>
            <person name="Lipzen A."/>
            <person name="Chen C."/>
            <person name="Yan M."/>
            <person name="Daum C."/>
            <person name="Ng V."/>
            <person name="Clum A."/>
            <person name="Steindorff A."/>
            <person name="Ohm R.A."/>
            <person name="Martin F."/>
            <person name="Silar P."/>
            <person name="Natvig D.O."/>
            <person name="Lalanne C."/>
            <person name="Gautier V."/>
            <person name="Ament-Velasquez S.L."/>
            <person name="Kruys A."/>
            <person name="Hutchinson M.I."/>
            <person name="Powell A.J."/>
            <person name="Barry K."/>
            <person name="Miller A.N."/>
            <person name="Grigoriev I.V."/>
            <person name="Debuchy R."/>
            <person name="Gladieux P."/>
            <person name="Hiltunen Thoren M."/>
            <person name="Johannesson H."/>
        </authorList>
    </citation>
    <scope>NUCLEOTIDE SEQUENCE</scope>
    <source>
        <strain evidence="1">CBS 314.62</strain>
    </source>
</reference>
<proteinExistence type="predicted"/>
<dbReference type="AlphaFoldDB" id="A0AAE1CGJ0"/>
<accession>A0AAE1CGJ0</accession>
<comment type="caution">
    <text evidence="1">The sequence shown here is derived from an EMBL/GenBank/DDBJ whole genome shotgun (WGS) entry which is preliminary data.</text>
</comment>
<evidence type="ECO:0000313" key="2">
    <source>
        <dbReference type="Proteomes" id="UP001270362"/>
    </source>
</evidence>
<reference evidence="1" key="2">
    <citation type="submission" date="2023-06" db="EMBL/GenBank/DDBJ databases">
        <authorList>
            <consortium name="Lawrence Berkeley National Laboratory"/>
            <person name="Haridas S."/>
            <person name="Hensen N."/>
            <person name="Bonometti L."/>
            <person name="Westerberg I."/>
            <person name="Brannstrom I.O."/>
            <person name="Guillou S."/>
            <person name="Cros-Aarteil S."/>
            <person name="Calhoun S."/>
            <person name="Kuo A."/>
            <person name="Mondo S."/>
            <person name="Pangilinan J."/>
            <person name="Riley R."/>
            <person name="Labutti K."/>
            <person name="Andreopoulos B."/>
            <person name="Lipzen A."/>
            <person name="Chen C."/>
            <person name="Yanf M."/>
            <person name="Daum C."/>
            <person name="Ng V."/>
            <person name="Clum A."/>
            <person name="Steindorff A."/>
            <person name="Ohm R."/>
            <person name="Martin F."/>
            <person name="Silar P."/>
            <person name="Natvig D."/>
            <person name="Lalanne C."/>
            <person name="Gautier V."/>
            <person name="Ament-Velasquez S.L."/>
            <person name="Kruys A."/>
            <person name="Hutchinson M.I."/>
            <person name="Powell A.J."/>
            <person name="Barry K."/>
            <person name="Miller A.N."/>
            <person name="Grigoriev I.V."/>
            <person name="Debuchy R."/>
            <person name="Gladieux P."/>
            <person name="Thoren M.H."/>
            <person name="Johannesson H."/>
        </authorList>
    </citation>
    <scope>NUCLEOTIDE SEQUENCE</scope>
    <source>
        <strain evidence="1">CBS 314.62</strain>
    </source>
</reference>
<protein>
    <submittedName>
        <fullName evidence="1">Uncharacterized protein</fullName>
    </submittedName>
</protein>
<name>A0AAE1CGJ0_9PEZI</name>
<dbReference type="Proteomes" id="UP001270362">
    <property type="component" value="Unassembled WGS sequence"/>
</dbReference>